<evidence type="ECO:0000313" key="2">
    <source>
        <dbReference type="Proteomes" id="UP000292082"/>
    </source>
</evidence>
<reference evidence="1 2" key="1">
    <citation type="submission" date="2019-01" db="EMBL/GenBank/DDBJ databases">
        <title>Draft genome sequences of three monokaryotic isolates of the white-rot basidiomycete fungus Dichomitus squalens.</title>
        <authorList>
            <consortium name="DOE Joint Genome Institute"/>
            <person name="Lopez S.C."/>
            <person name="Andreopoulos B."/>
            <person name="Pangilinan J."/>
            <person name="Lipzen A."/>
            <person name="Riley R."/>
            <person name="Ahrendt S."/>
            <person name="Ng V."/>
            <person name="Barry K."/>
            <person name="Daum C."/>
            <person name="Grigoriev I.V."/>
            <person name="Hilden K.S."/>
            <person name="Makela M.R."/>
            <person name="de Vries R.P."/>
        </authorList>
    </citation>
    <scope>NUCLEOTIDE SEQUENCE [LARGE SCALE GENOMIC DNA]</scope>
    <source>
        <strain evidence="1 2">CBS 464.89</strain>
    </source>
</reference>
<name>A0A4Q9PXE4_9APHY</name>
<organism evidence="1 2">
    <name type="scientific">Dichomitus squalens</name>
    <dbReference type="NCBI Taxonomy" id="114155"/>
    <lineage>
        <taxon>Eukaryota</taxon>
        <taxon>Fungi</taxon>
        <taxon>Dikarya</taxon>
        <taxon>Basidiomycota</taxon>
        <taxon>Agaricomycotina</taxon>
        <taxon>Agaricomycetes</taxon>
        <taxon>Polyporales</taxon>
        <taxon>Polyporaceae</taxon>
        <taxon>Dichomitus</taxon>
    </lineage>
</organism>
<dbReference type="Proteomes" id="UP000292082">
    <property type="component" value="Unassembled WGS sequence"/>
</dbReference>
<proteinExistence type="predicted"/>
<protein>
    <submittedName>
        <fullName evidence="1">Uncharacterized protein</fullName>
    </submittedName>
</protein>
<sequence length="80" mass="9099">MEGVIAVNLADEVQPLRTSERADRTYTSRAPSGIRSMHEYVLGASVLWMSAGLLGYLYTFMEIYRIALQRECEIVRTENV</sequence>
<evidence type="ECO:0000313" key="1">
    <source>
        <dbReference type="EMBL" id="TBU59387.1"/>
    </source>
</evidence>
<gene>
    <name evidence="1" type="ORF">BD310DRAFT_925010</name>
</gene>
<dbReference type="EMBL" id="ML145114">
    <property type="protein sequence ID" value="TBU59387.1"/>
    <property type="molecule type" value="Genomic_DNA"/>
</dbReference>
<accession>A0A4Q9PXE4</accession>
<dbReference type="AlphaFoldDB" id="A0A4Q9PXE4"/>
<keyword evidence="2" id="KW-1185">Reference proteome</keyword>